<gene>
    <name evidence="2" type="ORF">DCAR_0205734</name>
</gene>
<reference evidence="2" key="1">
    <citation type="journal article" date="2016" name="Nat. Genet.">
        <title>A high-quality carrot genome assembly provides new insights into carotenoid accumulation and asterid genome evolution.</title>
        <authorList>
            <person name="Iorizzo M."/>
            <person name="Ellison S."/>
            <person name="Senalik D."/>
            <person name="Zeng P."/>
            <person name="Satapoomin P."/>
            <person name="Huang J."/>
            <person name="Bowman M."/>
            <person name="Iovene M."/>
            <person name="Sanseverino W."/>
            <person name="Cavagnaro P."/>
            <person name="Yildiz M."/>
            <person name="Macko-Podgorni A."/>
            <person name="Moranska E."/>
            <person name="Grzebelus E."/>
            <person name="Grzebelus D."/>
            <person name="Ashrafi H."/>
            <person name="Zheng Z."/>
            <person name="Cheng S."/>
            <person name="Spooner D."/>
            <person name="Van Deynze A."/>
            <person name="Simon P."/>
        </authorList>
    </citation>
    <scope>NUCLEOTIDE SEQUENCE</scope>
    <source>
        <tissue evidence="2">Leaf</tissue>
    </source>
</reference>
<sequence>MNEFLEDNPSVSMQTMEQIINYHTLRKREFDERYGRNWLMHDDSDYPEEEEDNQIGESPDDVINLTAGDENKQPQQTSQGNPSTTQQHQYKPPSYQEQRKEVISLHRVLNKDRSMKPDHTSRVLDNPIRYKDFYLEIHINSLKKLKTIIVKGLYIRVVGSLNN</sequence>
<evidence type="ECO:0000313" key="3">
    <source>
        <dbReference type="Proteomes" id="UP000077755"/>
    </source>
</evidence>
<evidence type="ECO:0000313" key="2">
    <source>
        <dbReference type="EMBL" id="WOG86523.1"/>
    </source>
</evidence>
<reference evidence="2" key="2">
    <citation type="submission" date="2022-03" db="EMBL/GenBank/DDBJ databases">
        <title>Draft title - Genomic analysis of global carrot germplasm unveils the trajectory of domestication and the origin of high carotenoid orange carrot.</title>
        <authorList>
            <person name="Iorizzo M."/>
            <person name="Ellison S."/>
            <person name="Senalik D."/>
            <person name="Macko-Podgorni A."/>
            <person name="Grzebelus D."/>
            <person name="Bostan H."/>
            <person name="Rolling W."/>
            <person name="Curaba J."/>
            <person name="Simon P."/>
        </authorList>
    </citation>
    <scope>NUCLEOTIDE SEQUENCE</scope>
    <source>
        <tissue evidence="2">Leaf</tissue>
    </source>
</reference>
<name>A0A175YBU4_DAUCS</name>
<dbReference type="EMBL" id="CP093344">
    <property type="protein sequence ID" value="WOG86523.1"/>
    <property type="molecule type" value="Genomic_DNA"/>
</dbReference>
<dbReference type="AlphaFoldDB" id="A0A175YBU4"/>
<feature type="compositionally biased region" description="Polar residues" evidence="1">
    <location>
        <begin position="73"/>
        <end position="89"/>
    </location>
</feature>
<dbReference type="Gramene" id="KZM80963">
    <property type="protein sequence ID" value="KZM80963"/>
    <property type="gene ID" value="DCAR_031449"/>
</dbReference>
<proteinExistence type="predicted"/>
<organism evidence="2 3">
    <name type="scientific">Daucus carota subsp. sativus</name>
    <name type="common">Carrot</name>
    <dbReference type="NCBI Taxonomy" id="79200"/>
    <lineage>
        <taxon>Eukaryota</taxon>
        <taxon>Viridiplantae</taxon>
        <taxon>Streptophyta</taxon>
        <taxon>Embryophyta</taxon>
        <taxon>Tracheophyta</taxon>
        <taxon>Spermatophyta</taxon>
        <taxon>Magnoliopsida</taxon>
        <taxon>eudicotyledons</taxon>
        <taxon>Gunneridae</taxon>
        <taxon>Pentapetalae</taxon>
        <taxon>asterids</taxon>
        <taxon>campanulids</taxon>
        <taxon>Apiales</taxon>
        <taxon>Apiaceae</taxon>
        <taxon>Apioideae</taxon>
        <taxon>Scandiceae</taxon>
        <taxon>Daucinae</taxon>
        <taxon>Daucus</taxon>
        <taxon>Daucus sect. Daucus</taxon>
    </lineage>
</organism>
<accession>A0A175YBU4</accession>
<dbReference type="Proteomes" id="UP000077755">
    <property type="component" value="Chromosome 2"/>
</dbReference>
<keyword evidence="3" id="KW-1185">Reference proteome</keyword>
<evidence type="ECO:0000256" key="1">
    <source>
        <dbReference type="SAM" id="MobiDB-lite"/>
    </source>
</evidence>
<feature type="region of interest" description="Disordered" evidence="1">
    <location>
        <begin position="41"/>
        <end position="99"/>
    </location>
</feature>
<feature type="compositionally biased region" description="Acidic residues" evidence="1">
    <location>
        <begin position="45"/>
        <end position="60"/>
    </location>
</feature>
<protein>
    <submittedName>
        <fullName evidence="2">Uncharacterized protein</fullName>
    </submittedName>
</protein>